<protein>
    <submittedName>
        <fullName evidence="1">Uncharacterized protein</fullName>
    </submittedName>
</protein>
<organism evidence="1">
    <name type="scientific">Eutreptiella gymnastica</name>
    <dbReference type="NCBI Taxonomy" id="73025"/>
    <lineage>
        <taxon>Eukaryota</taxon>
        <taxon>Discoba</taxon>
        <taxon>Euglenozoa</taxon>
        <taxon>Euglenida</taxon>
        <taxon>Spirocuta</taxon>
        <taxon>Euglenophyceae</taxon>
        <taxon>Eutreptiales</taxon>
        <taxon>Eutreptiaceae</taxon>
        <taxon>Eutreptiella</taxon>
    </lineage>
</organism>
<accession>A0A7S4CUC4</accession>
<name>A0A7S4CUC4_9EUGL</name>
<proteinExistence type="predicted"/>
<gene>
    <name evidence="1" type="ORF">EGYM00163_LOCUS17637</name>
</gene>
<dbReference type="AlphaFoldDB" id="A0A7S4CUC4"/>
<evidence type="ECO:0000313" key="1">
    <source>
        <dbReference type="EMBL" id="CAE0806509.1"/>
    </source>
</evidence>
<dbReference type="EMBL" id="HBJA01049766">
    <property type="protein sequence ID" value="CAE0806509.1"/>
    <property type="molecule type" value="Transcribed_RNA"/>
</dbReference>
<sequence length="89" mass="9248">MEAGLGEALGTPLNRAAADEVALAEERAWAALHGSNTMAPSSLVNSVGSGNSLQAHSLVLQQRFQGDCQAAAWSGLEETLCRACEHVTL</sequence>
<reference evidence="1" key="1">
    <citation type="submission" date="2021-01" db="EMBL/GenBank/DDBJ databases">
        <authorList>
            <person name="Corre E."/>
            <person name="Pelletier E."/>
            <person name="Niang G."/>
            <person name="Scheremetjew M."/>
            <person name="Finn R."/>
            <person name="Kale V."/>
            <person name="Holt S."/>
            <person name="Cochrane G."/>
            <person name="Meng A."/>
            <person name="Brown T."/>
            <person name="Cohen L."/>
        </authorList>
    </citation>
    <scope>NUCLEOTIDE SEQUENCE</scope>
    <source>
        <strain evidence="1">CCMP1594</strain>
    </source>
</reference>